<feature type="compositionally biased region" description="Pro residues" evidence="2">
    <location>
        <begin position="175"/>
        <end position="185"/>
    </location>
</feature>
<dbReference type="PRINTS" id="PR00598">
    <property type="entry name" value="HTHMARR"/>
</dbReference>
<dbReference type="GO" id="GO:0003700">
    <property type="term" value="F:DNA-binding transcription factor activity"/>
    <property type="evidence" value="ECO:0007669"/>
    <property type="project" value="InterPro"/>
</dbReference>
<feature type="region of interest" description="Disordered" evidence="2">
    <location>
        <begin position="160"/>
        <end position="185"/>
    </location>
</feature>
<dbReference type="Gene3D" id="1.10.10.10">
    <property type="entry name" value="Winged helix-like DNA-binding domain superfamily/Winged helix DNA-binding domain"/>
    <property type="match status" value="1"/>
</dbReference>
<gene>
    <name evidence="4" type="ORF">GXP70_28780</name>
</gene>
<dbReference type="GO" id="GO:0003677">
    <property type="term" value="F:DNA binding"/>
    <property type="evidence" value="ECO:0007669"/>
    <property type="project" value="UniProtKB-KW"/>
</dbReference>
<dbReference type="Proteomes" id="UP000476064">
    <property type="component" value="Chromosome"/>
</dbReference>
<dbReference type="InterPro" id="IPR000835">
    <property type="entry name" value="HTH_MarR-typ"/>
</dbReference>
<name>A0A6C0G259_9BACL</name>
<dbReference type="AlphaFoldDB" id="A0A6C0G259"/>
<dbReference type="InterPro" id="IPR036390">
    <property type="entry name" value="WH_DNA-bd_sf"/>
</dbReference>
<dbReference type="InterPro" id="IPR039422">
    <property type="entry name" value="MarR/SlyA-like"/>
</dbReference>
<protein>
    <submittedName>
        <fullName evidence="4">Winged helix DNA-binding protein</fullName>
    </submittedName>
</protein>
<dbReference type="RefSeq" id="WP_162360118.1">
    <property type="nucleotide sequence ID" value="NZ_CP048209.1"/>
</dbReference>
<feature type="domain" description="HTH marR-type" evidence="3">
    <location>
        <begin position="20"/>
        <end position="154"/>
    </location>
</feature>
<sequence>MQDDHDPARADEREHPPPAALELVRALRRLRQLPWNSRSPIENCTPGETMTLFCIRRATEGNPAGVKASELSSMLNVASPTITQSVNLLVAKGLLQRNADPSDRRAVRITLTEEGDRLTGQAQEAMQERMKALVAHLGSDRAHLLIELLNEVGAFFRGADDDTESRGGPWCRPGWNPPTTPEEGE</sequence>
<keyword evidence="5" id="KW-1185">Reference proteome</keyword>
<evidence type="ECO:0000313" key="4">
    <source>
        <dbReference type="EMBL" id="QHT63558.1"/>
    </source>
</evidence>
<accession>A0A6C0G259</accession>
<evidence type="ECO:0000256" key="1">
    <source>
        <dbReference type="ARBA" id="ARBA00023125"/>
    </source>
</evidence>
<evidence type="ECO:0000313" key="5">
    <source>
        <dbReference type="Proteomes" id="UP000476064"/>
    </source>
</evidence>
<dbReference type="KEGG" id="plyc:GXP70_28780"/>
<evidence type="ECO:0000256" key="2">
    <source>
        <dbReference type="SAM" id="MobiDB-lite"/>
    </source>
</evidence>
<reference evidence="4 5" key="1">
    <citation type="submission" date="2020-01" db="EMBL/GenBank/DDBJ databases">
        <title>Paenibacillus sp. nov., isolated from tomato rhizosphere.</title>
        <authorList>
            <person name="Weon H.-Y."/>
            <person name="Lee S.A."/>
        </authorList>
    </citation>
    <scope>NUCLEOTIDE SEQUENCE [LARGE SCALE GENOMIC DNA]</scope>
    <source>
        <strain evidence="4 5">12200R-189</strain>
    </source>
</reference>
<dbReference type="GO" id="GO:0006950">
    <property type="term" value="P:response to stress"/>
    <property type="evidence" value="ECO:0007669"/>
    <property type="project" value="TreeGrafter"/>
</dbReference>
<evidence type="ECO:0000259" key="3">
    <source>
        <dbReference type="PROSITE" id="PS50995"/>
    </source>
</evidence>
<dbReference type="SMART" id="SM00347">
    <property type="entry name" value="HTH_MARR"/>
    <property type="match status" value="1"/>
</dbReference>
<organism evidence="4 5">
    <name type="scientific">Paenibacillus lycopersici</name>
    <dbReference type="NCBI Taxonomy" id="2704462"/>
    <lineage>
        <taxon>Bacteria</taxon>
        <taxon>Bacillati</taxon>
        <taxon>Bacillota</taxon>
        <taxon>Bacilli</taxon>
        <taxon>Bacillales</taxon>
        <taxon>Paenibacillaceae</taxon>
        <taxon>Paenibacillus</taxon>
    </lineage>
</organism>
<dbReference type="PANTHER" id="PTHR33164:SF43">
    <property type="entry name" value="HTH-TYPE TRANSCRIPTIONAL REPRESSOR YETL"/>
    <property type="match status" value="1"/>
</dbReference>
<dbReference type="SUPFAM" id="SSF46785">
    <property type="entry name" value="Winged helix' DNA-binding domain"/>
    <property type="match status" value="1"/>
</dbReference>
<dbReference type="EMBL" id="CP048209">
    <property type="protein sequence ID" value="QHT63558.1"/>
    <property type="molecule type" value="Genomic_DNA"/>
</dbReference>
<keyword evidence="1 4" id="KW-0238">DNA-binding</keyword>
<dbReference type="Pfam" id="PF01047">
    <property type="entry name" value="MarR"/>
    <property type="match status" value="1"/>
</dbReference>
<proteinExistence type="predicted"/>
<dbReference type="PROSITE" id="PS50995">
    <property type="entry name" value="HTH_MARR_2"/>
    <property type="match status" value="1"/>
</dbReference>
<dbReference type="InterPro" id="IPR036388">
    <property type="entry name" value="WH-like_DNA-bd_sf"/>
</dbReference>
<dbReference type="PANTHER" id="PTHR33164">
    <property type="entry name" value="TRANSCRIPTIONAL REGULATOR, MARR FAMILY"/>
    <property type="match status" value="1"/>
</dbReference>